<proteinExistence type="predicted"/>
<sequence>MSQRIYEADALHRRGQALEDEFFYQVDAKLRAGLRAQMKREEAREKLRLSTGIEDIELLDHLFDAGVTPSSIAALALVPVVFVAWADGSVTTAERQVIFSSALHRGMKGQPEAFNLLMGWLEKRPGKVIWDLWKEYSDVVHSSLTPKLAETLQREILRSATVVAEASGGRFGRDSISVAEQAVLDQITDAMLLDDSRTL</sequence>
<evidence type="ECO:0000313" key="1">
    <source>
        <dbReference type="EMBL" id="SMP42728.1"/>
    </source>
</evidence>
<gene>
    <name evidence="1" type="ORF">SAMN06265222_101828</name>
</gene>
<dbReference type="Proteomes" id="UP001158067">
    <property type="component" value="Unassembled WGS sequence"/>
</dbReference>
<organism evidence="1 2">
    <name type="scientific">Neorhodopirellula lusitana</name>
    <dbReference type="NCBI Taxonomy" id="445327"/>
    <lineage>
        <taxon>Bacteria</taxon>
        <taxon>Pseudomonadati</taxon>
        <taxon>Planctomycetota</taxon>
        <taxon>Planctomycetia</taxon>
        <taxon>Pirellulales</taxon>
        <taxon>Pirellulaceae</taxon>
        <taxon>Neorhodopirellula</taxon>
    </lineage>
</organism>
<dbReference type="SUPFAM" id="SSF158682">
    <property type="entry name" value="TerB-like"/>
    <property type="match status" value="1"/>
</dbReference>
<name>A0ABY1PT39_9BACT</name>
<comment type="caution">
    <text evidence="1">The sequence shown here is derived from an EMBL/GenBank/DDBJ whole genome shotgun (WGS) entry which is preliminary data.</text>
</comment>
<dbReference type="EMBL" id="FXUG01000001">
    <property type="protein sequence ID" value="SMP42728.1"/>
    <property type="molecule type" value="Genomic_DNA"/>
</dbReference>
<accession>A0ABY1PT39</accession>
<evidence type="ECO:0000313" key="2">
    <source>
        <dbReference type="Proteomes" id="UP001158067"/>
    </source>
</evidence>
<protein>
    <submittedName>
        <fullName evidence="1">Uncharacterized protein</fullName>
    </submittedName>
</protein>
<keyword evidence="2" id="KW-1185">Reference proteome</keyword>
<dbReference type="RefSeq" id="WP_283431005.1">
    <property type="nucleotide sequence ID" value="NZ_FXUG01000001.1"/>
</dbReference>
<reference evidence="1 2" key="1">
    <citation type="submission" date="2017-05" db="EMBL/GenBank/DDBJ databases">
        <authorList>
            <person name="Varghese N."/>
            <person name="Submissions S."/>
        </authorList>
    </citation>
    <scope>NUCLEOTIDE SEQUENCE [LARGE SCALE GENOMIC DNA]</scope>
    <source>
        <strain evidence="1 2">DSM 25457</strain>
    </source>
</reference>
<dbReference type="InterPro" id="IPR029024">
    <property type="entry name" value="TerB-like"/>
</dbReference>